<proteinExistence type="predicted"/>
<reference evidence="2" key="1">
    <citation type="submission" date="2021-10" db="EMBL/GenBank/DDBJ databases">
        <title>The complete genome sequence of Leeia sp. TBRC 13508.</title>
        <authorList>
            <person name="Charoenyingcharoen P."/>
            <person name="Yukphan P."/>
        </authorList>
    </citation>
    <scope>NUCLEOTIDE SEQUENCE</scope>
    <source>
        <strain evidence="2">TBRC 13508</strain>
    </source>
</reference>
<dbReference type="SUPFAM" id="SSF46894">
    <property type="entry name" value="C-terminal effector domain of the bipartite response regulators"/>
    <property type="match status" value="1"/>
</dbReference>
<comment type="caution">
    <text evidence="2">The sequence shown here is derived from an EMBL/GenBank/DDBJ whole genome shotgun (WGS) entry which is preliminary data.</text>
</comment>
<dbReference type="EMBL" id="JAJBZT010000003">
    <property type="protein sequence ID" value="MCB6183320.1"/>
    <property type="molecule type" value="Genomic_DNA"/>
</dbReference>
<accession>A0ABS8D549</accession>
<protein>
    <submittedName>
        <fullName evidence="2">Helix-turn-helix transcriptional regulator</fullName>
    </submittedName>
</protein>
<dbReference type="InterPro" id="IPR036388">
    <property type="entry name" value="WH-like_DNA-bd_sf"/>
</dbReference>
<evidence type="ECO:0000259" key="1">
    <source>
        <dbReference type="SMART" id="SM00421"/>
    </source>
</evidence>
<evidence type="ECO:0000313" key="2">
    <source>
        <dbReference type="EMBL" id="MCB6183320.1"/>
    </source>
</evidence>
<dbReference type="InterPro" id="IPR000792">
    <property type="entry name" value="Tscrpt_reg_LuxR_C"/>
</dbReference>
<sequence length="266" mass="30034">MSSTESTINELSLLAAAPQLGQLLSALDRPIFLDRLFDWLSGYLPHQQMNLYRYVRPTRGEPVSAVEVLYWSSKAESLGDYPQLQAYVGKYWHEDPALDVIQHLAEPCLFVASTDQLGEAFLNACYPGGASQDCDLLCEWGDDVLLLALYRLDGACRFTMQELAVLRQLWAMISPMLVQHLQCCQREPVMLTEGLSLRFEQKLLRQRIQLSPKEYQTCLLLLSGQKLPAIAHELAVTANTARTYQQRAFQKLGVSNQAAFFAWTNA</sequence>
<organism evidence="2 3">
    <name type="scientific">Leeia speluncae</name>
    <dbReference type="NCBI Taxonomy" id="2884804"/>
    <lineage>
        <taxon>Bacteria</taxon>
        <taxon>Pseudomonadati</taxon>
        <taxon>Pseudomonadota</taxon>
        <taxon>Betaproteobacteria</taxon>
        <taxon>Neisseriales</taxon>
        <taxon>Leeiaceae</taxon>
        <taxon>Leeia</taxon>
    </lineage>
</organism>
<dbReference type="Gene3D" id="1.10.10.10">
    <property type="entry name" value="Winged helix-like DNA-binding domain superfamily/Winged helix DNA-binding domain"/>
    <property type="match status" value="1"/>
</dbReference>
<evidence type="ECO:0000313" key="3">
    <source>
        <dbReference type="Proteomes" id="UP001165395"/>
    </source>
</evidence>
<feature type="domain" description="HTH luxR-type" evidence="1">
    <location>
        <begin position="207"/>
        <end position="264"/>
    </location>
</feature>
<gene>
    <name evidence="2" type="ORF">LIN78_07155</name>
</gene>
<dbReference type="InterPro" id="IPR016032">
    <property type="entry name" value="Sig_transdc_resp-reg_C-effctor"/>
</dbReference>
<dbReference type="RefSeq" id="WP_227179972.1">
    <property type="nucleotide sequence ID" value="NZ_JAJBZT010000003.1"/>
</dbReference>
<dbReference type="Proteomes" id="UP001165395">
    <property type="component" value="Unassembled WGS sequence"/>
</dbReference>
<name>A0ABS8D549_9NEIS</name>
<dbReference type="SMART" id="SM00421">
    <property type="entry name" value="HTH_LUXR"/>
    <property type="match status" value="1"/>
</dbReference>
<keyword evidence="3" id="KW-1185">Reference proteome</keyword>
<dbReference type="Pfam" id="PF00196">
    <property type="entry name" value="GerE"/>
    <property type="match status" value="1"/>
</dbReference>